<name>A0A8J3AQU6_9BACI</name>
<gene>
    <name evidence="2" type="ORF">GCM10007380_41040</name>
</gene>
<evidence type="ECO:0000256" key="1">
    <source>
        <dbReference type="SAM" id="Phobius"/>
    </source>
</evidence>
<proteinExistence type="predicted"/>
<feature type="transmembrane region" description="Helical" evidence="1">
    <location>
        <begin position="5"/>
        <end position="24"/>
    </location>
</feature>
<reference evidence="3" key="1">
    <citation type="journal article" date="2019" name="Int. J. Syst. Evol. Microbiol.">
        <title>The Global Catalogue of Microorganisms (GCM) 10K type strain sequencing project: providing services to taxonomists for standard genome sequencing and annotation.</title>
        <authorList>
            <consortium name="The Broad Institute Genomics Platform"/>
            <consortium name="The Broad Institute Genome Sequencing Center for Infectious Disease"/>
            <person name="Wu L."/>
            <person name="Ma J."/>
        </authorList>
    </citation>
    <scope>NUCLEOTIDE SEQUENCE [LARGE SCALE GENOMIC DNA]</scope>
    <source>
        <strain evidence="3">CGMCC 1.14993</strain>
    </source>
</reference>
<dbReference type="OrthoDB" id="1927595at2"/>
<feature type="transmembrane region" description="Helical" evidence="1">
    <location>
        <begin position="77"/>
        <end position="95"/>
    </location>
</feature>
<dbReference type="Proteomes" id="UP000626244">
    <property type="component" value="Unassembled WGS sequence"/>
</dbReference>
<evidence type="ECO:0000313" key="3">
    <source>
        <dbReference type="Proteomes" id="UP000626244"/>
    </source>
</evidence>
<comment type="caution">
    <text evidence="2">The sequence shown here is derived from an EMBL/GenBank/DDBJ whole genome shotgun (WGS) entry which is preliminary data.</text>
</comment>
<protein>
    <recommendedName>
        <fullName evidence="4">DUF5316 domain-containing protein</fullName>
    </recommendedName>
</protein>
<dbReference type="EMBL" id="BMHB01000004">
    <property type="protein sequence ID" value="GGI18059.1"/>
    <property type="molecule type" value="Genomic_DNA"/>
</dbReference>
<dbReference type="Pfam" id="PF17247">
    <property type="entry name" value="DUF5316"/>
    <property type="match status" value="1"/>
</dbReference>
<evidence type="ECO:0000313" key="2">
    <source>
        <dbReference type="EMBL" id="GGI18059.1"/>
    </source>
</evidence>
<dbReference type="RefSeq" id="WP_088003317.1">
    <property type="nucleotide sequence ID" value="NZ_BMHB01000004.1"/>
</dbReference>
<organism evidence="2 3">
    <name type="scientific">Gottfriedia solisilvae</name>
    <dbReference type="NCBI Taxonomy" id="1516104"/>
    <lineage>
        <taxon>Bacteria</taxon>
        <taxon>Bacillati</taxon>
        <taxon>Bacillota</taxon>
        <taxon>Bacilli</taxon>
        <taxon>Bacillales</taxon>
        <taxon>Bacillaceae</taxon>
        <taxon>Gottfriedia</taxon>
    </lineage>
</organism>
<feature type="transmembrane region" description="Helical" evidence="1">
    <location>
        <begin position="30"/>
        <end position="50"/>
    </location>
</feature>
<evidence type="ECO:0008006" key="4">
    <source>
        <dbReference type="Google" id="ProtNLM"/>
    </source>
</evidence>
<keyword evidence="1" id="KW-0812">Transmembrane</keyword>
<sequence>MKYFYLGIILSIIGVLISLFIVGINNASLITGVIGVVFIGLSMLFSGSMVSGDQMRANFSTESKEDRRERLVSTKRLALIGLPNIIVSLLFYWLYN</sequence>
<keyword evidence="1" id="KW-0472">Membrane</keyword>
<dbReference type="InterPro" id="IPR035167">
    <property type="entry name" value="DUF5316"/>
</dbReference>
<dbReference type="AlphaFoldDB" id="A0A8J3AQU6"/>
<keyword evidence="1" id="KW-1133">Transmembrane helix</keyword>
<accession>A0A8J3AQU6</accession>
<keyword evidence="3" id="KW-1185">Reference proteome</keyword>